<keyword evidence="8" id="KW-1185">Reference proteome</keyword>
<dbReference type="OrthoDB" id="543156at2759"/>
<sequence>MSPKVLFIFSSAEKNLKGGPTGWFLPEAAHPYFVLKDKTDIDFAAPKGPNPPVDPYSVETTKEDALSVQFLNDETVKSKLANAKTLSEINIADYDAIFYPGGHGPMIDLACDELNGKLASQHYRAGKVTAAVCHGPGALVLATSADGKSIFAGRNVTGFTDAEEVAMNMVAAVPFLLEDRMKELGGEFSKADLWGVKVVVDGNLITGQNPASAAGVGEAILKVLKL</sequence>
<dbReference type="CDD" id="cd03141">
    <property type="entry name" value="GATase1_Hsp31_like"/>
    <property type="match status" value="1"/>
</dbReference>
<evidence type="ECO:0000256" key="1">
    <source>
        <dbReference type="ARBA" id="ARBA00013134"/>
    </source>
</evidence>
<dbReference type="SUPFAM" id="SSF52317">
    <property type="entry name" value="Class I glutamine amidotransferase-like"/>
    <property type="match status" value="1"/>
</dbReference>
<dbReference type="InterPro" id="IPR002818">
    <property type="entry name" value="DJ-1/PfpI"/>
</dbReference>
<comment type="caution">
    <text evidence="7">The sequence shown here is derived from an EMBL/GenBank/DDBJ whole genome shotgun (WGS) entry which is preliminary data.</text>
</comment>
<reference evidence="7 8" key="1">
    <citation type="submission" date="2018-11" db="EMBL/GenBank/DDBJ databases">
        <title>Genome assembly of Steccherinum ochraceum LE-BIN_3174, the white-rot fungus of the Steccherinaceae family (The Residual Polyporoid clade, Polyporales, Basidiomycota).</title>
        <authorList>
            <person name="Fedorova T.V."/>
            <person name="Glazunova O.A."/>
            <person name="Landesman E.O."/>
            <person name="Moiseenko K.V."/>
            <person name="Psurtseva N.V."/>
            <person name="Savinova O.S."/>
            <person name="Shakhova N.V."/>
            <person name="Tyazhelova T.V."/>
            <person name="Vasina D.V."/>
        </authorList>
    </citation>
    <scope>NUCLEOTIDE SEQUENCE [LARGE SCALE GENOMIC DNA]</scope>
    <source>
        <strain evidence="7 8">LE-BIN_3174</strain>
    </source>
</reference>
<keyword evidence="2" id="KW-0346">Stress response</keyword>
<dbReference type="Proteomes" id="UP000292702">
    <property type="component" value="Unassembled WGS sequence"/>
</dbReference>
<comment type="similarity">
    <text evidence="4">Belongs to the peptidase C56 family. HSP31-like subfamily.</text>
</comment>
<dbReference type="InterPro" id="IPR029062">
    <property type="entry name" value="Class_I_gatase-like"/>
</dbReference>
<protein>
    <recommendedName>
        <fullName evidence="1">D-lactate dehydratase</fullName>
        <ecNumber evidence="1">4.2.1.130</ecNumber>
    </recommendedName>
</protein>
<evidence type="ECO:0000256" key="3">
    <source>
        <dbReference type="ARBA" id="ARBA00023239"/>
    </source>
</evidence>
<dbReference type="InterPro" id="IPR050325">
    <property type="entry name" value="Prot/Nucl_acid_deglycase"/>
</dbReference>
<dbReference type="Gene3D" id="3.40.50.880">
    <property type="match status" value="1"/>
</dbReference>
<dbReference type="EC" id="4.2.1.130" evidence="1"/>
<dbReference type="Pfam" id="PF01965">
    <property type="entry name" value="DJ-1_PfpI"/>
    <property type="match status" value="1"/>
</dbReference>
<comment type="catalytic activity">
    <reaction evidence="5">
        <text>methylglyoxal + H2O = (R)-lactate + H(+)</text>
        <dbReference type="Rhea" id="RHEA:27754"/>
        <dbReference type="ChEBI" id="CHEBI:15377"/>
        <dbReference type="ChEBI" id="CHEBI:15378"/>
        <dbReference type="ChEBI" id="CHEBI:16004"/>
        <dbReference type="ChEBI" id="CHEBI:17158"/>
        <dbReference type="EC" id="4.2.1.130"/>
    </reaction>
</comment>
<dbReference type="STRING" id="92696.A0A4R0R405"/>
<evidence type="ECO:0000313" key="8">
    <source>
        <dbReference type="Proteomes" id="UP000292702"/>
    </source>
</evidence>
<evidence type="ECO:0000313" key="7">
    <source>
        <dbReference type="EMBL" id="TCD61942.1"/>
    </source>
</evidence>
<name>A0A4R0R405_9APHY</name>
<evidence type="ECO:0000256" key="5">
    <source>
        <dbReference type="ARBA" id="ARBA00048082"/>
    </source>
</evidence>
<dbReference type="PANTHER" id="PTHR48094">
    <property type="entry name" value="PROTEIN/NUCLEIC ACID DEGLYCASE DJ-1-RELATED"/>
    <property type="match status" value="1"/>
</dbReference>
<evidence type="ECO:0000256" key="2">
    <source>
        <dbReference type="ARBA" id="ARBA00023016"/>
    </source>
</evidence>
<evidence type="ECO:0000259" key="6">
    <source>
        <dbReference type="Pfam" id="PF01965"/>
    </source>
</evidence>
<dbReference type="AlphaFoldDB" id="A0A4R0R405"/>
<accession>A0A4R0R405</accession>
<evidence type="ECO:0000256" key="4">
    <source>
        <dbReference type="ARBA" id="ARBA00038493"/>
    </source>
</evidence>
<dbReference type="GO" id="GO:0005737">
    <property type="term" value="C:cytoplasm"/>
    <property type="evidence" value="ECO:0007669"/>
    <property type="project" value="TreeGrafter"/>
</dbReference>
<keyword evidence="3" id="KW-0456">Lyase</keyword>
<gene>
    <name evidence="7" type="ORF">EIP91_007682</name>
</gene>
<organism evidence="7 8">
    <name type="scientific">Steccherinum ochraceum</name>
    <dbReference type="NCBI Taxonomy" id="92696"/>
    <lineage>
        <taxon>Eukaryota</taxon>
        <taxon>Fungi</taxon>
        <taxon>Dikarya</taxon>
        <taxon>Basidiomycota</taxon>
        <taxon>Agaricomycotina</taxon>
        <taxon>Agaricomycetes</taxon>
        <taxon>Polyporales</taxon>
        <taxon>Steccherinaceae</taxon>
        <taxon>Steccherinum</taxon>
    </lineage>
</organism>
<proteinExistence type="inferred from homology"/>
<dbReference type="GO" id="GO:0019172">
    <property type="term" value="F:glyoxalase III activity"/>
    <property type="evidence" value="ECO:0007669"/>
    <property type="project" value="UniProtKB-EC"/>
</dbReference>
<dbReference type="GO" id="GO:0019243">
    <property type="term" value="P:methylglyoxal catabolic process to D-lactate via S-lactoyl-glutathione"/>
    <property type="evidence" value="ECO:0007669"/>
    <property type="project" value="TreeGrafter"/>
</dbReference>
<dbReference type="PANTHER" id="PTHR48094:SF11">
    <property type="entry name" value="GLUTATHIONE-INDEPENDENT GLYOXALASE HSP31-RELATED"/>
    <property type="match status" value="1"/>
</dbReference>
<feature type="domain" description="DJ-1/PfpI" evidence="6">
    <location>
        <begin position="80"/>
        <end position="221"/>
    </location>
</feature>
<dbReference type="EMBL" id="RWJN01000416">
    <property type="protein sequence ID" value="TCD61942.1"/>
    <property type="molecule type" value="Genomic_DNA"/>
</dbReference>